<protein>
    <submittedName>
        <fullName evidence="1">Uncharacterized protein</fullName>
    </submittedName>
</protein>
<reference evidence="1" key="1">
    <citation type="submission" date="2021-08" db="EMBL/GenBank/DDBJ databases">
        <title>Chromosome-Level Trichoderma cornu-damae using Hi-C Data.</title>
        <authorList>
            <person name="Kim C.S."/>
        </authorList>
    </citation>
    <scope>NUCLEOTIDE SEQUENCE</scope>
    <source>
        <strain evidence="1">KA19-0412C</strain>
    </source>
</reference>
<evidence type="ECO:0000313" key="1">
    <source>
        <dbReference type="EMBL" id="KAH6611537.1"/>
    </source>
</evidence>
<accession>A0A9P8QZ38</accession>
<organism evidence="1 2">
    <name type="scientific">Trichoderma cornu-damae</name>
    <dbReference type="NCBI Taxonomy" id="654480"/>
    <lineage>
        <taxon>Eukaryota</taxon>
        <taxon>Fungi</taxon>
        <taxon>Dikarya</taxon>
        <taxon>Ascomycota</taxon>
        <taxon>Pezizomycotina</taxon>
        <taxon>Sordariomycetes</taxon>
        <taxon>Hypocreomycetidae</taxon>
        <taxon>Hypocreales</taxon>
        <taxon>Hypocreaceae</taxon>
        <taxon>Trichoderma</taxon>
    </lineage>
</organism>
<keyword evidence="2" id="KW-1185">Reference proteome</keyword>
<dbReference type="AlphaFoldDB" id="A0A9P8QZ38"/>
<dbReference type="EMBL" id="JAIWOZ010000001">
    <property type="protein sequence ID" value="KAH6611537.1"/>
    <property type="molecule type" value="Genomic_DNA"/>
</dbReference>
<name>A0A9P8QZ38_9HYPO</name>
<sequence>MSSRTNFPFFQDLKSAVVLLMARSVDRQCHFQSDYIHLHPPSQLLNHGCWCDDPSSPSPHNYTCCPHPRGPSTPSIVGQNPRARPCWHSTSSGRSSNTHMLFCFDFAFVGNTFMEWYMQPRTDLQGHTGLESEAQRDALTGLLRQCESHPTFDGWEGPTEEKYDVLCRLFVDMRRYRPTDETRASGPPWEAERVHALLGWRAKTFGECLAELQRAIWEAGDIRLSSQRLHTGSTPVEDSGWFSM</sequence>
<dbReference type="OrthoDB" id="10437800at2759"/>
<gene>
    <name evidence="1" type="ORF">Trco_001557</name>
</gene>
<comment type="caution">
    <text evidence="1">The sequence shown here is derived from an EMBL/GenBank/DDBJ whole genome shotgun (WGS) entry which is preliminary data.</text>
</comment>
<evidence type="ECO:0000313" key="2">
    <source>
        <dbReference type="Proteomes" id="UP000827724"/>
    </source>
</evidence>
<dbReference type="Proteomes" id="UP000827724">
    <property type="component" value="Unassembled WGS sequence"/>
</dbReference>
<proteinExistence type="predicted"/>